<dbReference type="InterPro" id="IPR029044">
    <property type="entry name" value="Nucleotide-diphossugar_trans"/>
</dbReference>
<evidence type="ECO:0000313" key="2">
    <source>
        <dbReference type="Proteomes" id="UP001385389"/>
    </source>
</evidence>
<protein>
    <submittedName>
        <fullName evidence="1">TIGR04282 family arsenosugar biosynthesis glycosyltransferase</fullName>
    </submittedName>
</protein>
<dbReference type="SUPFAM" id="SSF53448">
    <property type="entry name" value="Nucleotide-diphospho-sugar transferases"/>
    <property type="match status" value="1"/>
</dbReference>
<keyword evidence="2" id="KW-1185">Reference proteome</keyword>
<dbReference type="Proteomes" id="UP001385389">
    <property type="component" value="Chromosome"/>
</dbReference>
<dbReference type="PANTHER" id="PTHR36529:SF1">
    <property type="entry name" value="GLYCOSYLTRANSFERASE"/>
    <property type="match status" value="1"/>
</dbReference>
<reference evidence="1 2" key="1">
    <citation type="submission" date="2024-03" db="EMBL/GenBank/DDBJ databases">
        <title>Phenotype and Genome Characterization of a Sulfate-Reducing Bacterium Pseudodesulfovibrio sp. strain 5S69, isolated from Petroleum Reservoir in Tatarstan (Russia).</title>
        <authorList>
            <person name="Bidzhieva S.K."/>
            <person name="Kadnikov V."/>
            <person name="Tourova T.P."/>
            <person name="Samigullina S.R."/>
            <person name="Sokolova D.S."/>
            <person name="Poltaraus A.B."/>
            <person name="Avtukh A.N."/>
            <person name="Tereshina V.M."/>
            <person name="Mardanov A.V."/>
            <person name="Nazina T.N."/>
        </authorList>
    </citation>
    <scope>NUCLEOTIDE SEQUENCE [LARGE SCALE GENOMIC DNA]</scope>
    <source>
        <strain evidence="1 2">5S69</strain>
    </source>
</reference>
<name>A0ABZ2IZT1_9BACT</name>
<dbReference type="PANTHER" id="PTHR36529">
    <property type="entry name" value="SLL1095 PROTEIN"/>
    <property type="match status" value="1"/>
</dbReference>
<evidence type="ECO:0000313" key="1">
    <source>
        <dbReference type="EMBL" id="WWX24170.1"/>
    </source>
</evidence>
<dbReference type="Gene3D" id="3.90.550.10">
    <property type="entry name" value="Spore Coat Polysaccharide Biosynthesis Protein SpsA, Chain A"/>
    <property type="match status" value="1"/>
</dbReference>
<organism evidence="1 2">
    <name type="scientific">Pseudodesulfovibrio methanolicus</name>
    <dbReference type="NCBI Taxonomy" id="3126690"/>
    <lineage>
        <taxon>Bacteria</taxon>
        <taxon>Pseudomonadati</taxon>
        <taxon>Thermodesulfobacteriota</taxon>
        <taxon>Desulfovibrionia</taxon>
        <taxon>Desulfovibrionales</taxon>
        <taxon>Desulfovibrionaceae</taxon>
    </lineage>
</organism>
<dbReference type="RefSeq" id="WP_338669863.1">
    <property type="nucleotide sequence ID" value="NZ_CP146609.1"/>
</dbReference>
<proteinExistence type="predicted"/>
<dbReference type="InterPro" id="IPR018641">
    <property type="entry name" value="Trfase_1_rSAM/seldom-assoc"/>
</dbReference>
<dbReference type="Pfam" id="PF09837">
    <property type="entry name" value="DUF2064"/>
    <property type="match status" value="1"/>
</dbReference>
<dbReference type="NCBIfam" id="TIGR04282">
    <property type="entry name" value="glyco_like_cofC"/>
    <property type="match status" value="1"/>
</dbReference>
<sequence>MRDCLLFFVRHPEPGRVKTRMIGPARPELVADFYAAMVEGMLDRLDNGLGADLIVCFTPATRVEVMRAWLGPNRRFLAQRGRDLGERMANAFRDAFALGYDRAVLTGSDIPGLTPSIVRQGLDALAPGRAALGPAEDGGYFLAGFYRDGFVPALFDEAQWGGSRVYARALERLAAADMDAAVLDRLADLDTVDDLRAMLDSPGCPLAGRALALARKLVGR</sequence>
<dbReference type="EMBL" id="CP146609">
    <property type="protein sequence ID" value="WWX24170.1"/>
    <property type="molecule type" value="Genomic_DNA"/>
</dbReference>
<accession>A0ABZ2IZT1</accession>
<gene>
    <name evidence="1" type="ORF">V8V93_08140</name>
</gene>